<name>A0A160VAL0_9ZZZZ</name>
<feature type="domain" description="Major facilitator superfamily (MFS) profile" evidence="6">
    <location>
        <begin position="21"/>
        <end position="422"/>
    </location>
</feature>
<dbReference type="GO" id="GO:0016020">
    <property type="term" value="C:membrane"/>
    <property type="evidence" value="ECO:0007669"/>
    <property type="project" value="InterPro"/>
</dbReference>
<dbReference type="PIRSF" id="PIRSF002808">
    <property type="entry name" value="Hexose_phosphate_transp"/>
    <property type="match status" value="1"/>
</dbReference>
<evidence type="ECO:0000256" key="1">
    <source>
        <dbReference type="ARBA" id="ARBA00004127"/>
    </source>
</evidence>
<reference evidence="7" key="1">
    <citation type="submission" date="2015-10" db="EMBL/GenBank/DDBJ databases">
        <authorList>
            <person name="Gilbert D.G."/>
        </authorList>
    </citation>
    <scope>NUCLEOTIDE SEQUENCE</scope>
</reference>
<dbReference type="InterPro" id="IPR020846">
    <property type="entry name" value="MFS_dom"/>
</dbReference>
<feature type="transmembrane region" description="Helical" evidence="5">
    <location>
        <begin position="178"/>
        <end position="197"/>
    </location>
</feature>
<dbReference type="AlphaFoldDB" id="A0A160VAL0"/>
<gene>
    <name evidence="7" type="ORF">MGWOODY_Clf2775</name>
</gene>
<dbReference type="GO" id="GO:0035435">
    <property type="term" value="P:phosphate ion transmembrane transport"/>
    <property type="evidence" value="ECO:0007669"/>
    <property type="project" value="TreeGrafter"/>
</dbReference>
<dbReference type="SUPFAM" id="SSF103473">
    <property type="entry name" value="MFS general substrate transporter"/>
    <property type="match status" value="1"/>
</dbReference>
<feature type="transmembrane region" description="Helical" evidence="5">
    <location>
        <begin position="59"/>
        <end position="76"/>
    </location>
</feature>
<feature type="transmembrane region" description="Helical" evidence="5">
    <location>
        <begin position="279"/>
        <end position="299"/>
    </location>
</feature>
<evidence type="ECO:0000259" key="6">
    <source>
        <dbReference type="PROSITE" id="PS50850"/>
    </source>
</evidence>
<organism evidence="7">
    <name type="scientific">hydrothermal vent metagenome</name>
    <dbReference type="NCBI Taxonomy" id="652676"/>
    <lineage>
        <taxon>unclassified sequences</taxon>
        <taxon>metagenomes</taxon>
        <taxon>ecological metagenomes</taxon>
    </lineage>
</organism>
<evidence type="ECO:0000313" key="7">
    <source>
        <dbReference type="EMBL" id="CUV03008.1"/>
    </source>
</evidence>
<accession>A0A160VAL0</accession>
<dbReference type="PROSITE" id="PS50850">
    <property type="entry name" value="MFS"/>
    <property type="match status" value="1"/>
</dbReference>
<feature type="transmembrane region" description="Helical" evidence="5">
    <location>
        <begin position="21"/>
        <end position="39"/>
    </location>
</feature>
<feature type="transmembrane region" description="Helical" evidence="5">
    <location>
        <begin position="88"/>
        <end position="108"/>
    </location>
</feature>
<feature type="transmembrane region" description="Helical" evidence="5">
    <location>
        <begin position="114"/>
        <end position="133"/>
    </location>
</feature>
<feature type="transmembrane region" description="Helical" evidence="5">
    <location>
        <begin position="336"/>
        <end position="360"/>
    </location>
</feature>
<dbReference type="PANTHER" id="PTHR43826:SF3">
    <property type="entry name" value="GLUCOSE-6-PHOSPHATE EXCHANGER SLC37A4"/>
    <property type="match status" value="1"/>
</dbReference>
<dbReference type="InterPro" id="IPR011701">
    <property type="entry name" value="MFS"/>
</dbReference>
<dbReference type="InterPro" id="IPR036259">
    <property type="entry name" value="MFS_trans_sf"/>
</dbReference>
<comment type="subcellular location">
    <subcellularLocation>
        <location evidence="1">Endomembrane system</location>
        <topology evidence="1">Multi-pass membrane protein</topology>
    </subcellularLocation>
</comment>
<sequence>MSSANTARYEDLPRSYHIFKWRILLAFAGFYLFLYLGRFNFWPVAPLVKEDLALSNFEIGLVNALLLWGFGLGDLVHGRLAETYGLRLWVLVGAILTTVFNIITSFATSAVTMAIPWGIAGFVNAACWAPGISMVSQWWPRRHRGLAMGIVGTASGGAMVMMWWVSGYVGAEWGWRAAFRYPPLIIAVLGIAFYFLARDRPSDVDLPEYVEEDEVSAAPESLDPERFKGFGPYKELLSNPRFLMASHVKGLENVVRYGLTTWVPIYYFEEGGLSIESTILLTILLPIGYLIAPPVAGIISDRYLGSRRRPMVIFSCTASALVLVAIALAPPVNVTLGAILLLIGGLSMGMSLITTMAVDIAGRHMSGTASGLLDAHGYAYAGAQALIFAAVLDMAGSPWPIVFLAMAATRLVSGIMISRVNV</sequence>
<dbReference type="GO" id="GO:0012505">
    <property type="term" value="C:endomembrane system"/>
    <property type="evidence" value="ECO:0007669"/>
    <property type="project" value="UniProtKB-SubCell"/>
</dbReference>
<dbReference type="EMBL" id="FAXA01000344">
    <property type="protein sequence ID" value="CUV03008.1"/>
    <property type="molecule type" value="Genomic_DNA"/>
</dbReference>
<dbReference type="Gene3D" id="1.20.1250.20">
    <property type="entry name" value="MFS general substrate transporter like domains"/>
    <property type="match status" value="2"/>
</dbReference>
<dbReference type="InterPro" id="IPR051337">
    <property type="entry name" value="OPA_Antiporter"/>
</dbReference>
<evidence type="ECO:0000256" key="3">
    <source>
        <dbReference type="ARBA" id="ARBA00022989"/>
    </source>
</evidence>
<keyword evidence="4 5" id="KW-0472">Membrane</keyword>
<dbReference type="PANTHER" id="PTHR43826">
    <property type="entry name" value="GLUCOSE-6-PHOSPHATE EXCHANGER SLC37A4"/>
    <property type="match status" value="1"/>
</dbReference>
<dbReference type="GO" id="GO:0061513">
    <property type="term" value="F:glucose 6-phosphate:phosphate antiporter activity"/>
    <property type="evidence" value="ECO:0007669"/>
    <property type="project" value="TreeGrafter"/>
</dbReference>
<keyword evidence="3 5" id="KW-1133">Transmembrane helix</keyword>
<proteinExistence type="predicted"/>
<keyword evidence="2 5" id="KW-0812">Transmembrane</keyword>
<protein>
    <submittedName>
        <fullName evidence="7">Glycerol-3-phosphate transporter</fullName>
    </submittedName>
</protein>
<dbReference type="Pfam" id="PF07690">
    <property type="entry name" value="MFS_1"/>
    <property type="match status" value="1"/>
</dbReference>
<evidence type="ECO:0000256" key="5">
    <source>
        <dbReference type="SAM" id="Phobius"/>
    </source>
</evidence>
<evidence type="ECO:0000256" key="4">
    <source>
        <dbReference type="ARBA" id="ARBA00023136"/>
    </source>
</evidence>
<feature type="transmembrane region" description="Helical" evidence="5">
    <location>
        <begin position="311"/>
        <end position="330"/>
    </location>
</feature>
<feature type="transmembrane region" description="Helical" evidence="5">
    <location>
        <begin position="145"/>
        <end position="166"/>
    </location>
</feature>
<feature type="transmembrane region" description="Helical" evidence="5">
    <location>
        <begin position="372"/>
        <end position="392"/>
    </location>
</feature>
<dbReference type="InterPro" id="IPR000849">
    <property type="entry name" value="Sugar_P_transporter"/>
</dbReference>
<evidence type="ECO:0000256" key="2">
    <source>
        <dbReference type="ARBA" id="ARBA00022692"/>
    </source>
</evidence>